<dbReference type="OrthoDB" id="9798157at2"/>
<feature type="domain" description="ABM" evidence="1">
    <location>
        <begin position="2"/>
        <end position="92"/>
    </location>
</feature>
<proteinExistence type="predicted"/>
<dbReference type="Pfam" id="PF03992">
    <property type="entry name" value="ABM"/>
    <property type="match status" value="1"/>
</dbReference>
<protein>
    <submittedName>
        <fullName evidence="2">Heme-degrading monooxygenase HmoA</fullName>
    </submittedName>
</protein>
<dbReference type="Proteomes" id="UP000243232">
    <property type="component" value="Chromosome I"/>
</dbReference>
<dbReference type="RefSeq" id="WP_090193374.1">
    <property type="nucleotide sequence ID" value="NZ_LT629785.1"/>
</dbReference>
<accession>A0A1H2EQY9</accession>
<sequence>MILEAAMLQVKPGLASAFEQAFAQAQAIISAMPGYVSHQLQRCLEVPDKYLLLVQWQTLEDHTIGFRQSEQYQQWRLLLHDFYQPFPVVEHFERVLTG</sequence>
<dbReference type="PROSITE" id="PS51725">
    <property type="entry name" value="ABM"/>
    <property type="match status" value="1"/>
</dbReference>
<dbReference type="PANTHER" id="PTHR34474:SF2">
    <property type="entry name" value="SIGNAL TRANSDUCTION PROTEIN TRAP"/>
    <property type="match status" value="1"/>
</dbReference>
<dbReference type="SUPFAM" id="SSF54909">
    <property type="entry name" value="Dimeric alpha+beta barrel"/>
    <property type="match status" value="1"/>
</dbReference>
<reference evidence="3" key="1">
    <citation type="submission" date="2016-10" db="EMBL/GenBank/DDBJ databases">
        <authorList>
            <person name="Varghese N."/>
            <person name="Submissions S."/>
        </authorList>
    </citation>
    <scope>NUCLEOTIDE SEQUENCE [LARGE SCALE GENOMIC DNA]</scope>
    <source>
        <strain evidence="3">DSM 17875</strain>
    </source>
</reference>
<dbReference type="PANTHER" id="PTHR34474">
    <property type="entry name" value="SIGNAL TRANSDUCTION PROTEIN TRAP"/>
    <property type="match status" value="1"/>
</dbReference>
<name>A0A1H2EQY9_9PSED</name>
<organism evidence="2 3">
    <name type="scientific">Pseudomonas pohangensis</name>
    <dbReference type="NCBI Taxonomy" id="364197"/>
    <lineage>
        <taxon>Bacteria</taxon>
        <taxon>Pseudomonadati</taxon>
        <taxon>Pseudomonadota</taxon>
        <taxon>Gammaproteobacteria</taxon>
        <taxon>Pseudomonadales</taxon>
        <taxon>Pseudomonadaceae</taxon>
        <taxon>Pseudomonas</taxon>
    </lineage>
</organism>
<dbReference type="EMBL" id="LT629785">
    <property type="protein sequence ID" value="SDT97449.1"/>
    <property type="molecule type" value="Genomic_DNA"/>
</dbReference>
<dbReference type="GO" id="GO:0004497">
    <property type="term" value="F:monooxygenase activity"/>
    <property type="evidence" value="ECO:0007669"/>
    <property type="project" value="UniProtKB-KW"/>
</dbReference>
<evidence type="ECO:0000313" key="2">
    <source>
        <dbReference type="EMBL" id="SDT97449.1"/>
    </source>
</evidence>
<keyword evidence="2" id="KW-0503">Monooxygenase</keyword>
<keyword evidence="3" id="KW-1185">Reference proteome</keyword>
<dbReference type="InterPro" id="IPR011008">
    <property type="entry name" value="Dimeric_a/b-barrel"/>
</dbReference>
<gene>
    <name evidence="2" type="ORF">SAMN05216296_0997</name>
</gene>
<keyword evidence="2" id="KW-0560">Oxidoreductase</keyword>
<dbReference type="InterPro" id="IPR050404">
    <property type="entry name" value="Heme-degrading_MO"/>
</dbReference>
<dbReference type="STRING" id="364197.SAMN05216296_0997"/>
<dbReference type="InterPro" id="IPR007138">
    <property type="entry name" value="ABM_dom"/>
</dbReference>
<dbReference type="Gene3D" id="3.30.70.100">
    <property type="match status" value="1"/>
</dbReference>
<evidence type="ECO:0000313" key="3">
    <source>
        <dbReference type="Proteomes" id="UP000243232"/>
    </source>
</evidence>
<dbReference type="AlphaFoldDB" id="A0A1H2EQY9"/>
<evidence type="ECO:0000259" key="1">
    <source>
        <dbReference type="PROSITE" id="PS51725"/>
    </source>
</evidence>